<feature type="region of interest" description="Disordered" evidence="1">
    <location>
        <begin position="230"/>
        <end position="250"/>
    </location>
</feature>
<reference evidence="2 3" key="1">
    <citation type="submission" date="2018-06" db="EMBL/GenBank/DDBJ databases">
        <authorList>
            <consortium name="Pathogen Informatics"/>
            <person name="Doyle S."/>
        </authorList>
    </citation>
    <scope>NUCLEOTIDE SEQUENCE [LARGE SCALE GENOMIC DNA]</scope>
    <source>
        <strain evidence="2 3">NCTC13315</strain>
    </source>
</reference>
<name>A0A378I2B4_9GAMM</name>
<proteinExistence type="predicted"/>
<dbReference type="Proteomes" id="UP000254968">
    <property type="component" value="Unassembled WGS sequence"/>
</dbReference>
<dbReference type="EMBL" id="UGNV01000001">
    <property type="protein sequence ID" value="STX28841.1"/>
    <property type="molecule type" value="Genomic_DNA"/>
</dbReference>
<dbReference type="PANTHER" id="PTHR45661">
    <property type="entry name" value="SURFACE ANTIGEN"/>
    <property type="match status" value="1"/>
</dbReference>
<keyword evidence="3" id="KW-1185">Reference proteome</keyword>
<evidence type="ECO:0000313" key="2">
    <source>
        <dbReference type="EMBL" id="STX28841.1"/>
    </source>
</evidence>
<organism evidence="2 3">
    <name type="scientific">Legionella beliardensis</name>
    <dbReference type="NCBI Taxonomy" id="91822"/>
    <lineage>
        <taxon>Bacteria</taxon>
        <taxon>Pseudomonadati</taxon>
        <taxon>Pseudomonadota</taxon>
        <taxon>Gammaproteobacteria</taxon>
        <taxon>Legionellales</taxon>
        <taxon>Legionellaceae</taxon>
        <taxon>Legionella</taxon>
    </lineage>
</organism>
<sequence length="250" mass="27521">MKLSEDGKILLEVENKDIKPDGSFDFPDSVTAIADMAFEDCTSLKTINPPVRITSIGGFAFRNCINLQCVTLSEGITQIETATFVNCTSLETLILANSVTAIKEGACHNCTRLKSLILPEQLTEIDKYAFDTCQSLEAVFISPAIKVIDYCAFYDCSKSIKIFTHNDPAAIAHVKSLLPYFLMSKVISIAEADENFRTHCKQLTGKAPILQTNSPHLFFNGNASNSAQVNQEVKTPESTFDERPNHGVFP</sequence>
<dbReference type="SUPFAM" id="SSF52058">
    <property type="entry name" value="L domain-like"/>
    <property type="match status" value="1"/>
</dbReference>
<protein>
    <submittedName>
        <fullName evidence="2">Uncharacterized protein</fullName>
    </submittedName>
</protein>
<dbReference type="InterPro" id="IPR032675">
    <property type="entry name" value="LRR_dom_sf"/>
</dbReference>
<evidence type="ECO:0000313" key="3">
    <source>
        <dbReference type="Proteomes" id="UP000254968"/>
    </source>
</evidence>
<feature type="compositionally biased region" description="Basic and acidic residues" evidence="1">
    <location>
        <begin position="240"/>
        <end position="250"/>
    </location>
</feature>
<dbReference type="PANTHER" id="PTHR45661:SF3">
    <property type="entry name" value="IG-LIKE DOMAIN-CONTAINING PROTEIN"/>
    <property type="match status" value="1"/>
</dbReference>
<dbReference type="InterPro" id="IPR053139">
    <property type="entry name" value="Surface_bspA-like"/>
</dbReference>
<dbReference type="InterPro" id="IPR026906">
    <property type="entry name" value="LRR_5"/>
</dbReference>
<dbReference type="AlphaFoldDB" id="A0A378I2B4"/>
<gene>
    <name evidence="2" type="ORF">NCTC13315_01375</name>
</gene>
<accession>A0A378I2B4</accession>
<dbReference type="OrthoDB" id="5654004at2"/>
<evidence type="ECO:0000256" key="1">
    <source>
        <dbReference type="SAM" id="MobiDB-lite"/>
    </source>
</evidence>
<dbReference type="RefSeq" id="WP_115302555.1">
    <property type="nucleotide sequence ID" value="NZ_CAAAHO010000001.1"/>
</dbReference>
<dbReference type="Gene3D" id="3.80.10.10">
    <property type="entry name" value="Ribonuclease Inhibitor"/>
    <property type="match status" value="1"/>
</dbReference>
<dbReference type="Pfam" id="PF13306">
    <property type="entry name" value="LRR_5"/>
    <property type="match status" value="1"/>
</dbReference>